<dbReference type="EMBL" id="KN833866">
    <property type="protein sequence ID" value="KIK16140.1"/>
    <property type="molecule type" value="Genomic_DNA"/>
</dbReference>
<proteinExistence type="predicted"/>
<accession>A0A0C9XUR5</accession>
<evidence type="ECO:0000313" key="2">
    <source>
        <dbReference type="Proteomes" id="UP000054018"/>
    </source>
</evidence>
<dbReference type="HOGENOM" id="CLU_1922128_0_0_1"/>
<dbReference type="Proteomes" id="UP000054018">
    <property type="component" value="Unassembled WGS sequence"/>
</dbReference>
<keyword evidence="2" id="KW-1185">Reference proteome</keyword>
<dbReference type="AlphaFoldDB" id="A0A0C9XUR5"/>
<organism evidence="1 2">
    <name type="scientific">Pisolithus microcarpus 441</name>
    <dbReference type="NCBI Taxonomy" id="765257"/>
    <lineage>
        <taxon>Eukaryota</taxon>
        <taxon>Fungi</taxon>
        <taxon>Dikarya</taxon>
        <taxon>Basidiomycota</taxon>
        <taxon>Agaricomycotina</taxon>
        <taxon>Agaricomycetes</taxon>
        <taxon>Agaricomycetidae</taxon>
        <taxon>Boletales</taxon>
        <taxon>Sclerodermatineae</taxon>
        <taxon>Pisolithaceae</taxon>
        <taxon>Pisolithus</taxon>
    </lineage>
</organism>
<evidence type="ECO:0000313" key="1">
    <source>
        <dbReference type="EMBL" id="KIK16140.1"/>
    </source>
</evidence>
<name>A0A0C9XUR5_9AGAM</name>
<feature type="non-terminal residue" evidence="1">
    <location>
        <position position="132"/>
    </location>
</feature>
<gene>
    <name evidence="1" type="ORF">PISMIDRAFT_113926</name>
</gene>
<reference evidence="2" key="2">
    <citation type="submission" date="2015-01" db="EMBL/GenBank/DDBJ databases">
        <title>Evolutionary Origins and Diversification of the Mycorrhizal Mutualists.</title>
        <authorList>
            <consortium name="DOE Joint Genome Institute"/>
            <consortium name="Mycorrhizal Genomics Consortium"/>
            <person name="Kohler A."/>
            <person name="Kuo A."/>
            <person name="Nagy L.G."/>
            <person name="Floudas D."/>
            <person name="Copeland A."/>
            <person name="Barry K.W."/>
            <person name="Cichocki N."/>
            <person name="Veneault-Fourrey C."/>
            <person name="LaButti K."/>
            <person name="Lindquist E.A."/>
            <person name="Lipzen A."/>
            <person name="Lundell T."/>
            <person name="Morin E."/>
            <person name="Murat C."/>
            <person name="Riley R."/>
            <person name="Ohm R."/>
            <person name="Sun H."/>
            <person name="Tunlid A."/>
            <person name="Henrissat B."/>
            <person name="Grigoriev I.V."/>
            <person name="Hibbett D.S."/>
            <person name="Martin F."/>
        </authorList>
    </citation>
    <scope>NUCLEOTIDE SEQUENCE [LARGE SCALE GENOMIC DNA]</scope>
    <source>
        <strain evidence="2">441</strain>
    </source>
</reference>
<protein>
    <submittedName>
        <fullName evidence="1">Uncharacterized protein</fullName>
    </submittedName>
</protein>
<reference evidence="1 2" key="1">
    <citation type="submission" date="2014-04" db="EMBL/GenBank/DDBJ databases">
        <authorList>
            <consortium name="DOE Joint Genome Institute"/>
            <person name="Kuo A."/>
            <person name="Kohler A."/>
            <person name="Costa M.D."/>
            <person name="Nagy L.G."/>
            <person name="Floudas D."/>
            <person name="Copeland A."/>
            <person name="Barry K.W."/>
            <person name="Cichocki N."/>
            <person name="Veneault-Fourrey C."/>
            <person name="LaButti K."/>
            <person name="Lindquist E.A."/>
            <person name="Lipzen A."/>
            <person name="Lundell T."/>
            <person name="Morin E."/>
            <person name="Murat C."/>
            <person name="Sun H."/>
            <person name="Tunlid A."/>
            <person name="Henrissat B."/>
            <person name="Grigoriev I.V."/>
            <person name="Hibbett D.S."/>
            <person name="Martin F."/>
            <person name="Nordberg H.P."/>
            <person name="Cantor M.N."/>
            <person name="Hua S.X."/>
        </authorList>
    </citation>
    <scope>NUCLEOTIDE SEQUENCE [LARGE SCALE GENOMIC DNA]</scope>
    <source>
        <strain evidence="1 2">441</strain>
    </source>
</reference>
<sequence>YLLSLHKHGGALMSDCIVHPTALAHLRRCFNYLCLTLLRNDSLTDMSDPSVLYFQLLQWLKTISNHEALARMMAMQIMVVSYVKSVVPNKAVHGKTVIHERAIIYKSGAGPRQLLQAIVSQDGKVCLSLLGT</sequence>
<dbReference type="OrthoDB" id="2687885at2759"/>